<dbReference type="GO" id="GO:0005634">
    <property type="term" value="C:nucleus"/>
    <property type="evidence" value="ECO:0007669"/>
    <property type="project" value="UniProtKB-SubCell"/>
</dbReference>
<accession>A0ABD2XT82</accession>
<organism evidence="9 10">
    <name type="scientific">Cinchona calisaya</name>
    <dbReference type="NCBI Taxonomy" id="153742"/>
    <lineage>
        <taxon>Eukaryota</taxon>
        <taxon>Viridiplantae</taxon>
        <taxon>Streptophyta</taxon>
        <taxon>Embryophyta</taxon>
        <taxon>Tracheophyta</taxon>
        <taxon>Spermatophyta</taxon>
        <taxon>Magnoliopsida</taxon>
        <taxon>eudicotyledons</taxon>
        <taxon>Gunneridae</taxon>
        <taxon>Pentapetalae</taxon>
        <taxon>asterids</taxon>
        <taxon>lamiids</taxon>
        <taxon>Gentianales</taxon>
        <taxon>Rubiaceae</taxon>
        <taxon>Cinchonoideae</taxon>
        <taxon>Cinchoneae</taxon>
        <taxon>Cinchona</taxon>
    </lineage>
</organism>
<dbReference type="AlphaFoldDB" id="A0ABD2XT82"/>
<dbReference type="PROSITE" id="PS51294">
    <property type="entry name" value="HTH_MYB"/>
    <property type="match status" value="2"/>
</dbReference>
<dbReference type="SMART" id="SM00717">
    <property type="entry name" value="SANT"/>
    <property type="match status" value="2"/>
</dbReference>
<dbReference type="CDD" id="cd00167">
    <property type="entry name" value="SANT"/>
    <property type="match status" value="2"/>
</dbReference>
<dbReference type="GO" id="GO:0080090">
    <property type="term" value="P:regulation of primary metabolic process"/>
    <property type="evidence" value="ECO:0007669"/>
    <property type="project" value="UniProtKB-ARBA"/>
</dbReference>
<evidence type="ECO:0000256" key="3">
    <source>
        <dbReference type="ARBA" id="ARBA00023015"/>
    </source>
</evidence>
<name>A0ABD2XT82_9GENT</name>
<evidence type="ECO:0000256" key="1">
    <source>
        <dbReference type="ARBA" id="ARBA00004123"/>
    </source>
</evidence>
<dbReference type="GO" id="GO:0000976">
    <property type="term" value="F:transcription cis-regulatory region binding"/>
    <property type="evidence" value="ECO:0007669"/>
    <property type="project" value="UniProtKB-ARBA"/>
</dbReference>
<dbReference type="PANTHER" id="PTHR47994:SF5">
    <property type="entry name" value="F14D16.11-RELATED"/>
    <property type="match status" value="1"/>
</dbReference>
<evidence type="ECO:0000313" key="10">
    <source>
        <dbReference type="Proteomes" id="UP001630127"/>
    </source>
</evidence>
<reference evidence="9 10" key="1">
    <citation type="submission" date="2024-11" db="EMBL/GenBank/DDBJ databases">
        <title>A near-complete genome assembly of Cinchona calisaya.</title>
        <authorList>
            <person name="Lian D.C."/>
            <person name="Zhao X.W."/>
            <person name="Wei L."/>
        </authorList>
    </citation>
    <scope>NUCLEOTIDE SEQUENCE [LARGE SCALE GENOMIC DNA]</scope>
    <source>
        <tissue evidence="9">Nenye</tissue>
    </source>
</reference>
<comment type="caution">
    <text evidence="9">The sequence shown here is derived from an EMBL/GenBank/DDBJ whole genome shotgun (WGS) entry which is preliminary data.</text>
</comment>
<dbReference type="InterPro" id="IPR017930">
    <property type="entry name" value="Myb_dom"/>
</dbReference>
<evidence type="ECO:0000259" key="8">
    <source>
        <dbReference type="PROSITE" id="PS51294"/>
    </source>
</evidence>
<feature type="domain" description="Myb-like" evidence="7">
    <location>
        <begin position="85"/>
        <end position="135"/>
    </location>
</feature>
<dbReference type="InterPro" id="IPR015495">
    <property type="entry name" value="Myb_TF_plants"/>
</dbReference>
<evidence type="ECO:0000259" key="7">
    <source>
        <dbReference type="PROSITE" id="PS50090"/>
    </source>
</evidence>
<protein>
    <submittedName>
        <fullName evidence="9">Uncharacterized protein</fullName>
    </submittedName>
</protein>
<dbReference type="Gene3D" id="1.10.10.60">
    <property type="entry name" value="Homeodomain-like"/>
    <property type="match status" value="2"/>
</dbReference>
<evidence type="ECO:0000256" key="2">
    <source>
        <dbReference type="ARBA" id="ARBA00022737"/>
    </source>
</evidence>
<dbReference type="PANTHER" id="PTHR47994">
    <property type="entry name" value="F14D16.11-RELATED"/>
    <property type="match status" value="1"/>
</dbReference>
<evidence type="ECO:0000256" key="6">
    <source>
        <dbReference type="ARBA" id="ARBA00023242"/>
    </source>
</evidence>
<dbReference type="InterPro" id="IPR001005">
    <property type="entry name" value="SANT/Myb"/>
</dbReference>
<gene>
    <name evidence="9" type="ORF">ACH5RR_040553</name>
</gene>
<feature type="domain" description="HTH myb-type" evidence="8">
    <location>
        <begin position="32"/>
        <end position="84"/>
    </location>
</feature>
<dbReference type="Proteomes" id="UP001630127">
    <property type="component" value="Unassembled WGS sequence"/>
</dbReference>
<dbReference type="EMBL" id="JBJUIK010000017">
    <property type="protein sequence ID" value="KAL3497821.1"/>
    <property type="molecule type" value="Genomic_DNA"/>
</dbReference>
<feature type="domain" description="HTH myb-type" evidence="8">
    <location>
        <begin position="85"/>
        <end position="139"/>
    </location>
</feature>
<evidence type="ECO:0000256" key="4">
    <source>
        <dbReference type="ARBA" id="ARBA00023125"/>
    </source>
</evidence>
<comment type="subcellular location">
    <subcellularLocation>
        <location evidence="1">Nucleus</location>
    </subcellularLocation>
</comment>
<dbReference type="FunFam" id="1.10.10.60:FF:000001">
    <property type="entry name" value="MYB-related transcription factor"/>
    <property type="match status" value="1"/>
</dbReference>
<keyword evidence="10" id="KW-1185">Reference proteome</keyword>
<sequence>MVPILQYIQATHFLSSSCFGVFYPFWMARPPENGVKKGPWSIEEDRKLIEFIEKHGQGNWQTLPKQAGLNRCGKSCRLRWTNYLRPGIKRGGFSAEEEATIIALHKDLGNKWSRIAAHLPRRTDNEIKNFWNTHLRKKLLKMGIDPKTHKPIPDLNLINHSQAQLLSISNLYNFLNPNFDASLISLQANANNLIQIELLQNILQVINPNPLPYFQRNLSWGDLANLSTNIFPVLNQQLSSSNSLPSFDGEIIPSPVLDNYIVKDSSIIYNSEYSLPSLVSETPESYTVNPPESFMQSNIPTEVTDQSNVLDSWEIFVDDEASNSLWKDILG</sequence>
<keyword evidence="6" id="KW-0539">Nucleus</keyword>
<keyword evidence="2" id="KW-0677">Repeat</keyword>
<dbReference type="GO" id="GO:0051707">
    <property type="term" value="P:response to other organism"/>
    <property type="evidence" value="ECO:0007669"/>
    <property type="project" value="UniProtKB-ARBA"/>
</dbReference>
<dbReference type="InterPro" id="IPR009057">
    <property type="entry name" value="Homeodomain-like_sf"/>
</dbReference>
<keyword evidence="3" id="KW-0805">Transcription regulation</keyword>
<feature type="domain" description="Myb-like" evidence="7">
    <location>
        <begin position="32"/>
        <end position="84"/>
    </location>
</feature>
<dbReference type="FunFam" id="1.10.10.60:FF:000394">
    <property type="entry name" value="MYB transcription factor"/>
    <property type="match status" value="1"/>
</dbReference>
<proteinExistence type="predicted"/>
<evidence type="ECO:0000256" key="5">
    <source>
        <dbReference type="ARBA" id="ARBA00023163"/>
    </source>
</evidence>
<dbReference type="SUPFAM" id="SSF46689">
    <property type="entry name" value="Homeodomain-like"/>
    <property type="match status" value="1"/>
</dbReference>
<dbReference type="PROSITE" id="PS50090">
    <property type="entry name" value="MYB_LIKE"/>
    <property type="match status" value="2"/>
</dbReference>
<keyword evidence="5" id="KW-0804">Transcription</keyword>
<keyword evidence="4" id="KW-0238">DNA-binding</keyword>
<dbReference type="Pfam" id="PF00249">
    <property type="entry name" value="Myb_DNA-binding"/>
    <property type="match status" value="2"/>
</dbReference>
<evidence type="ECO:0000313" key="9">
    <source>
        <dbReference type="EMBL" id="KAL3497821.1"/>
    </source>
</evidence>